<dbReference type="AlphaFoldDB" id="A0A6A5BKX8"/>
<protein>
    <recommendedName>
        <fullName evidence="4">Secreted protein</fullName>
    </recommendedName>
</protein>
<dbReference type="VEuPathDB" id="AmoebaDB:FDP41_005530"/>
<feature type="signal peptide" evidence="1">
    <location>
        <begin position="1"/>
        <end position="18"/>
    </location>
</feature>
<comment type="caution">
    <text evidence="2">The sequence shown here is derived from an EMBL/GenBank/DDBJ whole genome shotgun (WGS) entry which is preliminary data.</text>
</comment>
<dbReference type="GeneID" id="68112748"/>
<dbReference type="RefSeq" id="XP_044560249.1">
    <property type="nucleotide sequence ID" value="XM_044709065.1"/>
</dbReference>
<name>A0A6A5BKX8_NAEFO</name>
<sequence>MWGSSLLIVNFYLWLTWSCLKISFEKNTPKSHSSETITTWATKISGSLTQRTTPRVLEDARFAVTERV</sequence>
<evidence type="ECO:0000313" key="2">
    <source>
        <dbReference type="EMBL" id="KAF0975536.1"/>
    </source>
</evidence>
<evidence type="ECO:0000256" key="1">
    <source>
        <dbReference type="SAM" id="SignalP"/>
    </source>
</evidence>
<keyword evidence="3" id="KW-1185">Reference proteome</keyword>
<evidence type="ECO:0008006" key="4">
    <source>
        <dbReference type="Google" id="ProtNLM"/>
    </source>
</evidence>
<feature type="chain" id="PRO_5025561102" description="Secreted protein" evidence="1">
    <location>
        <begin position="19"/>
        <end position="68"/>
    </location>
</feature>
<proteinExistence type="predicted"/>
<reference evidence="2 3" key="1">
    <citation type="journal article" date="2019" name="Sci. Rep.">
        <title>Nanopore sequencing improves the draft genome of the human pathogenic amoeba Naegleria fowleri.</title>
        <authorList>
            <person name="Liechti N."/>
            <person name="Schurch N."/>
            <person name="Bruggmann R."/>
            <person name="Wittwer M."/>
        </authorList>
    </citation>
    <scope>NUCLEOTIDE SEQUENCE [LARGE SCALE GENOMIC DNA]</scope>
    <source>
        <strain evidence="2 3">ATCC 30894</strain>
    </source>
</reference>
<accession>A0A6A5BKX8</accession>
<evidence type="ECO:0000313" key="3">
    <source>
        <dbReference type="Proteomes" id="UP000444721"/>
    </source>
</evidence>
<dbReference type="Proteomes" id="UP000444721">
    <property type="component" value="Unassembled WGS sequence"/>
</dbReference>
<keyword evidence="1" id="KW-0732">Signal</keyword>
<gene>
    <name evidence="2" type="ORF">FDP41_005530</name>
</gene>
<organism evidence="2 3">
    <name type="scientific">Naegleria fowleri</name>
    <name type="common">Brain eating amoeba</name>
    <dbReference type="NCBI Taxonomy" id="5763"/>
    <lineage>
        <taxon>Eukaryota</taxon>
        <taxon>Discoba</taxon>
        <taxon>Heterolobosea</taxon>
        <taxon>Tetramitia</taxon>
        <taxon>Eutetramitia</taxon>
        <taxon>Vahlkampfiidae</taxon>
        <taxon>Naegleria</taxon>
    </lineage>
</organism>
<dbReference type="EMBL" id="VFQX01000044">
    <property type="protein sequence ID" value="KAF0975536.1"/>
    <property type="molecule type" value="Genomic_DNA"/>
</dbReference>